<feature type="coiled-coil region" evidence="3">
    <location>
        <begin position="547"/>
        <end position="574"/>
    </location>
</feature>
<dbReference type="Proteomes" id="UP000593564">
    <property type="component" value="Unassembled WGS sequence"/>
</dbReference>
<evidence type="ECO:0000256" key="2">
    <source>
        <dbReference type="ARBA" id="ARBA00022801"/>
    </source>
</evidence>
<comment type="caution">
    <text evidence="6">The sequence shown here is derived from an EMBL/GenBank/DDBJ whole genome shotgun (WGS) entry which is preliminary data.</text>
</comment>
<dbReference type="Pfam" id="PF04780">
    <property type="entry name" value="DUF629"/>
    <property type="match status" value="1"/>
</dbReference>
<evidence type="ECO:0000313" key="6">
    <source>
        <dbReference type="EMBL" id="KAF5960976.1"/>
    </source>
</evidence>
<name>A0A7J7I8U6_CAMSI</name>
<dbReference type="PANTHER" id="PTHR22975:SF9">
    <property type="entry name" value="ECHINUS SPLICE FORM 3"/>
    <property type="match status" value="1"/>
</dbReference>
<dbReference type="PROSITE" id="PS00028">
    <property type="entry name" value="ZINC_FINGER_C2H2_1"/>
    <property type="match status" value="1"/>
</dbReference>
<protein>
    <recommendedName>
        <fullName evidence="5">USP domain-containing protein</fullName>
    </recommendedName>
</protein>
<dbReference type="InterPro" id="IPR001394">
    <property type="entry name" value="Peptidase_C19_UCH"/>
</dbReference>
<dbReference type="InterPro" id="IPR052398">
    <property type="entry name" value="Ubiquitin_hydrolase_53/54"/>
</dbReference>
<dbReference type="EMBL" id="JACBKZ010000001">
    <property type="protein sequence ID" value="KAF5960976.1"/>
    <property type="molecule type" value="Genomic_DNA"/>
</dbReference>
<dbReference type="InterPro" id="IPR028889">
    <property type="entry name" value="USP"/>
</dbReference>
<keyword evidence="2" id="KW-0378">Hydrolase</keyword>
<dbReference type="Pfam" id="PF04781">
    <property type="entry name" value="DUF627"/>
    <property type="match status" value="1"/>
</dbReference>
<reference evidence="6 7" key="2">
    <citation type="submission" date="2020-07" db="EMBL/GenBank/DDBJ databases">
        <title>Genome assembly of wild tea tree DASZ reveals pedigree and selection history of tea varieties.</title>
        <authorList>
            <person name="Zhang W."/>
        </authorList>
    </citation>
    <scope>NUCLEOTIDE SEQUENCE [LARGE SCALE GENOMIC DNA]</scope>
    <source>
        <strain evidence="7">cv. G240</strain>
        <tissue evidence="6">Leaf</tissue>
    </source>
</reference>
<dbReference type="InterPro" id="IPR013087">
    <property type="entry name" value="Znf_C2H2_type"/>
</dbReference>
<dbReference type="PROSITE" id="PS50235">
    <property type="entry name" value="USP_3"/>
    <property type="match status" value="1"/>
</dbReference>
<feature type="domain" description="USP" evidence="5">
    <location>
        <begin position="789"/>
        <end position="1122"/>
    </location>
</feature>
<sequence>MKEACLRYKNSALVYRAQANVQHIASRDIIDKSTKLRHLKNALESARRAVSLSPKSLEFANFYASLLYDLSICGTGYEEVVRECERALSIDDPIDPATETSQNESHSNTAEERIAHMRETLQALVQRCKIASLPPSTENLENLKALNTPEKNLEIKTPEKQRREIDNAVAAAMPLEQESISEVGGSDANMKKSKLAKRMDDAARKMNMMRTHQLLSYWKSMSAEERQGFLEFRICDLEVHFGSVEDGLAENIFSEAIGFAKKHKTWNFWPCCFCDEKFNDSELRMQHFDQKHNKSKLRYVNPQEVDANWARMLVNGTWKPVDTREALKIIEEQSNSPSADLVSDSDVKWPLSDNVEREKILQSIYDEFRVLLRNNCLSKSNLEKVIKDSMDELHKQQLHIHGLDQIPLCICFLEVPQLEKILKFLHVVSNLCGLNKNPDMDSSLDDELDDYEIEEIEIKEMITFNGDSLRVLMDEHLLQGELKCRDAVAGDGSAATCTIRADEVDVLPDSDALVSWLTVPSIGEALKSWTNIQNTKKHQLLKVIQRLEREFDIIETWRREKSELENQKEALLAIESICIEELEKRKLVEMHIPQSYASLLSKRQKELDGADNGALSQSSSFELDAISSILTEVQNVDHSQFEALLTSISSLSSDSVDQEDACITDAIHRRIDEEPSTEHRRLLKAISYMCHEETKEQVHFPVSYDGDYPSSEIVVAARADELGLQEEELKHEIEHDVEERKLKEKLEYQRQIEEEDKHTNLAKQNKDAVASIAEELEEMDVACSTDLGPGLRNDGENNCFINVIVQSLWHLRTFRGKFLRRSTPAHVHIKDPCIVCELHGIFTALREAKEGDDAVSPTTLRIALSKWQDCNFQEGQMNDASEALVAILDVLHWSFTFDSDTKLPGSSYTDSRNCDSDAFLCWESVVVPAHKIFATLGALSTKIDIGVIYEGLDPGNTHYLISMVIGSWDGVLAMCSRELLQPLILFFEAKGSVPVNPLEETKEPDNPWEAQKAERKRSGNHGKAKQDIKADSSDNNSNRLQSVSRKIARYMRNLFEHANSSFPVHMRVNKEIIVQMGDDMFGGTAGLLRRACNNYFFISGEIAPSNTKWWDIMKFLLSEVDY</sequence>
<dbReference type="Pfam" id="PF00443">
    <property type="entry name" value="UCH"/>
    <property type="match status" value="1"/>
</dbReference>
<evidence type="ECO:0000256" key="4">
    <source>
        <dbReference type="SAM" id="MobiDB-lite"/>
    </source>
</evidence>
<dbReference type="GO" id="GO:0016579">
    <property type="term" value="P:protein deubiquitination"/>
    <property type="evidence" value="ECO:0007669"/>
    <property type="project" value="InterPro"/>
</dbReference>
<proteinExistence type="predicted"/>
<keyword evidence="3" id="KW-0175">Coiled coil</keyword>
<feature type="compositionally biased region" description="Basic and acidic residues" evidence="4">
    <location>
        <begin position="999"/>
        <end position="1017"/>
    </location>
</feature>
<dbReference type="InterPro" id="IPR006866">
    <property type="entry name" value="DUF627_N"/>
</dbReference>
<evidence type="ECO:0000313" key="7">
    <source>
        <dbReference type="Proteomes" id="UP000593564"/>
    </source>
</evidence>
<dbReference type="AlphaFoldDB" id="A0A7J7I8U6"/>
<evidence type="ECO:0000256" key="3">
    <source>
        <dbReference type="SAM" id="Coils"/>
    </source>
</evidence>
<dbReference type="GO" id="GO:0004843">
    <property type="term" value="F:cysteine-type deubiquitinase activity"/>
    <property type="evidence" value="ECO:0007669"/>
    <property type="project" value="InterPro"/>
</dbReference>
<dbReference type="InterPro" id="IPR038765">
    <property type="entry name" value="Papain-like_cys_pep_sf"/>
</dbReference>
<dbReference type="Gene3D" id="3.90.70.10">
    <property type="entry name" value="Cysteine proteinases"/>
    <property type="match status" value="1"/>
</dbReference>
<dbReference type="PANTHER" id="PTHR22975">
    <property type="entry name" value="UBIQUITIN SPECIFIC PROTEINASE"/>
    <property type="match status" value="1"/>
</dbReference>
<gene>
    <name evidence="6" type="ORF">HYC85_002185</name>
</gene>
<evidence type="ECO:0000256" key="1">
    <source>
        <dbReference type="ARBA" id="ARBA00022786"/>
    </source>
</evidence>
<dbReference type="SUPFAM" id="SSF54001">
    <property type="entry name" value="Cysteine proteinases"/>
    <property type="match status" value="1"/>
</dbReference>
<dbReference type="InterPro" id="IPR006865">
    <property type="entry name" value="DUF629"/>
</dbReference>
<evidence type="ECO:0000259" key="5">
    <source>
        <dbReference type="PROSITE" id="PS50235"/>
    </source>
</evidence>
<keyword evidence="1" id="KW-0833">Ubl conjugation pathway</keyword>
<accession>A0A7J7I8U6</accession>
<organism evidence="6 7">
    <name type="scientific">Camellia sinensis</name>
    <name type="common">Tea plant</name>
    <name type="synonym">Thea sinensis</name>
    <dbReference type="NCBI Taxonomy" id="4442"/>
    <lineage>
        <taxon>Eukaryota</taxon>
        <taxon>Viridiplantae</taxon>
        <taxon>Streptophyta</taxon>
        <taxon>Embryophyta</taxon>
        <taxon>Tracheophyta</taxon>
        <taxon>Spermatophyta</taxon>
        <taxon>Magnoliopsida</taxon>
        <taxon>eudicotyledons</taxon>
        <taxon>Gunneridae</taxon>
        <taxon>Pentapetalae</taxon>
        <taxon>asterids</taxon>
        <taxon>Ericales</taxon>
        <taxon>Theaceae</taxon>
        <taxon>Camellia</taxon>
    </lineage>
</organism>
<keyword evidence="7" id="KW-1185">Reference proteome</keyword>
<reference evidence="7" key="1">
    <citation type="journal article" date="2020" name="Nat. Commun.">
        <title>Genome assembly of wild tea tree DASZ reveals pedigree and selection history of tea varieties.</title>
        <authorList>
            <person name="Zhang W."/>
            <person name="Zhang Y."/>
            <person name="Qiu H."/>
            <person name="Guo Y."/>
            <person name="Wan H."/>
            <person name="Zhang X."/>
            <person name="Scossa F."/>
            <person name="Alseekh S."/>
            <person name="Zhang Q."/>
            <person name="Wang P."/>
            <person name="Xu L."/>
            <person name="Schmidt M.H."/>
            <person name="Jia X."/>
            <person name="Li D."/>
            <person name="Zhu A."/>
            <person name="Guo F."/>
            <person name="Chen W."/>
            <person name="Ni D."/>
            <person name="Usadel B."/>
            <person name="Fernie A.R."/>
            <person name="Wen W."/>
        </authorList>
    </citation>
    <scope>NUCLEOTIDE SEQUENCE [LARGE SCALE GENOMIC DNA]</scope>
    <source>
        <strain evidence="7">cv. G240</strain>
    </source>
</reference>
<feature type="region of interest" description="Disordered" evidence="4">
    <location>
        <begin position="997"/>
        <end position="1040"/>
    </location>
</feature>